<dbReference type="Pfam" id="PF08238">
    <property type="entry name" value="Sel1"/>
    <property type="match status" value="3"/>
</dbReference>
<sequence>MKPVCDHCIDKLHKNHTIKPFGYFENESTCREHLDSMNVVCWGCREIVCDVCYETYHFAHEIGFFPLLEYTPKDNVIKIQRRFAPSPTETQRIISPSNKNIWSPQSPNTSNNLNQLYHLCQPSLNPTFKTTSSETMVETNNTKKITNLLTFTTLLPRLDSENKPPSNVGGIDNYYFGKLEEPKKSKKDKDKEKEKDKEEDEEKDKEKENPTTTTTTNTTTTATTTSTAAAVDVKKDKKTIKKEKEKLRKEAKKVKKENARIEKEKEKSTGEAKKPSSKKAKGKDKDKPVDKAEEQKKKDEEAAAAAAAKKKEEIVVPIVEKKTIESCQLKAKTCVFEGNLKMAVTHLTDAIGLGDPQAAFDLGRLNYDGELIPVNFFNAFSNFKIAAAMGHTQSYFFLAVMYHGGCGDWLEPDIHMALEWYCKSAKTGNPRAQLISATAIIGGFLREDFHMALTYLKDSAFQSNAESNYILGQYCYYVEMNIKESYRWFKNAIDLGLEHAYFDIGNCFRYMDEPDLVMAYSCYMKACKNNHPNGLNAIGELYLEGKCNGTLGLYLADLFFEKAIIDLRSEEAYDNQCWVRERLEYLGEVKPDEDDLLQLLSAEERELLNIPKPRPIPPPYEKVFSDQIKSTLPKPYPLVSSISLLKEKPMIPLAQAENVTLSSLFKGHIQVPESPVFKNVWKSPKPPNLKRKDSKFDISVHKLVPQLLTEIKSKGNNNVQRFVDNSCKSFKWQIPDLNFIICSQSFELSLVDKTKKDLEFENYLGCFAIEHKKERKQSVLNALEIHKKKEIKALKHVPTMAFIGWLYSELELYEKSIKYYKKAAELAHPRANYELAMMYINEDHLPRDTKKALDYAYAAANAGYLDAHYLVAYLLMKIGEYRESVGWFKKYISINDNINALKSDQRYQLSFVQIGIMYIMCGENGGLVADLQIGFNFLYKGSTDTGCKICGHYCDKIIKASKSTEPNAMLSSLNSILRKEKKRSAERNAFAQINKDKYPREVYKGLMLKYEGTYF</sequence>
<dbReference type="SUPFAM" id="SSF81901">
    <property type="entry name" value="HCP-like"/>
    <property type="match status" value="3"/>
</dbReference>
<protein>
    <recommendedName>
        <fullName evidence="5">B box-type domain-containing protein</fullName>
    </recommendedName>
</protein>
<name>A0A152A1V2_TIELA</name>
<dbReference type="OrthoDB" id="442451at2759"/>
<evidence type="ECO:0000313" key="3">
    <source>
        <dbReference type="EMBL" id="KYR00051.1"/>
    </source>
</evidence>
<dbReference type="EMBL" id="LODT01000016">
    <property type="protein sequence ID" value="KYR00051.1"/>
    <property type="molecule type" value="Genomic_DNA"/>
</dbReference>
<dbReference type="SMART" id="SM00028">
    <property type="entry name" value="TPR"/>
    <property type="match status" value="3"/>
</dbReference>
<evidence type="ECO:0000256" key="1">
    <source>
        <dbReference type="ARBA" id="ARBA00038101"/>
    </source>
</evidence>
<dbReference type="PANTHER" id="PTHR11102">
    <property type="entry name" value="SEL-1-LIKE PROTEIN"/>
    <property type="match status" value="1"/>
</dbReference>
<organism evidence="3 4">
    <name type="scientific">Tieghemostelium lacteum</name>
    <name type="common">Slime mold</name>
    <name type="synonym">Dictyostelium lacteum</name>
    <dbReference type="NCBI Taxonomy" id="361077"/>
    <lineage>
        <taxon>Eukaryota</taxon>
        <taxon>Amoebozoa</taxon>
        <taxon>Evosea</taxon>
        <taxon>Eumycetozoa</taxon>
        <taxon>Dictyostelia</taxon>
        <taxon>Dictyosteliales</taxon>
        <taxon>Raperosteliaceae</taxon>
        <taxon>Tieghemostelium</taxon>
    </lineage>
</organism>
<gene>
    <name evidence="3" type="ORF">DLAC_03194</name>
</gene>
<dbReference type="InterPro" id="IPR050767">
    <property type="entry name" value="Sel1_AlgK"/>
</dbReference>
<evidence type="ECO:0008006" key="5">
    <source>
        <dbReference type="Google" id="ProtNLM"/>
    </source>
</evidence>
<dbReference type="Gene3D" id="1.25.40.10">
    <property type="entry name" value="Tetratricopeptide repeat domain"/>
    <property type="match status" value="3"/>
</dbReference>
<evidence type="ECO:0000256" key="2">
    <source>
        <dbReference type="SAM" id="MobiDB-lite"/>
    </source>
</evidence>
<dbReference type="InterPro" id="IPR006597">
    <property type="entry name" value="Sel1-like"/>
</dbReference>
<comment type="similarity">
    <text evidence="1">Belongs to the sel-1 family.</text>
</comment>
<keyword evidence="4" id="KW-1185">Reference proteome</keyword>
<feature type="compositionally biased region" description="Low complexity" evidence="2">
    <location>
        <begin position="210"/>
        <end position="222"/>
    </location>
</feature>
<feature type="region of interest" description="Disordered" evidence="2">
    <location>
        <begin position="183"/>
        <end position="222"/>
    </location>
</feature>
<feature type="compositionally biased region" description="Basic and acidic residues" evidence="2">
    <location>
        <begin position="283"/>
        <end position="301"/>
    </location>
</feature>
<dbReference type="SMART" id="SM00671">
    <property type="entry name" value="SEL1"/>
    <property type="match status" value="6"/>
</dbReference>
<feature type="compositionally biased region" description="Basic and acidic residues" evidence="2">
    <location>
        <begin position="183"/>
        <end position="196"/>
    </location>
</feature>
<feature type="compositionally biased region" description="Basic and acidic residues" evidence="2">
    <location>
        <begin position="256"/>
        <end position="274"/>
    </location>
</feature>
<comment type="caution">
    <text evidence="3">The sequence shown here is derived from an EMBL/GenBank/DDBJ whole genome shotgun (WGS) entry which is preliminary data.</text>
</comment>
<dbReference type="AlphaFoldDB" id="A0A152A1V2"/>
<feature type="region of interest" description="Disordered" evidence="2">
    <location>
        <begin position="244"/>
        <end position="304"/>
    </location>
</feature>
<reference evidence="3 4" key="1">
    <citation type="submission" date="2015-12" db="EMBL/GenBank/DDBJ databases">
        <title>Dictyostelia acquired genes for synthesis and detection of signals that induce cell-type specialization by lateral gene transfer from prokaryotes.</title>
        <authorList>
            <person name="Gloeckner G."/>
            <person name="Schaap P."/>
        </authorList>
    </citation>
    <scope>NUCLEOTIDE SEQUENCE [LARGE SCALE GENOMIC DNA]</scope>
    <source>
        <strain evidence="3 4">TK</strain>
    </source>
</reference>
<dbReference type="Pfam" id="PF09986">
    <property type="entry name" value="DUF2225"/>
    <property type="match status" value="1"/>
</dbReference>
<dbReference type="PANTHER" id="PTHR11102:SF160">
    <property type="entry name" value="ERAD-ASSOCIATED E3 UBIQUITIN-PROTEIN LIGASE COMPONENT HRD3"/>
    <property type="match status" value="1"/>
</dbReference>
<dbReference type="InterPro" id="IPR018708">
    <property type="entry name" value="DUF2225"/>
</dbReference>
<dbReference type="InterPro" id="IPR019734">
    <property type="entry name" value="TPR_rpt"/>
</dbReference>
<proteinExistence type="inferred from homology"/>
<accession>A0A152A1V2</accession>
<dbReference type="InParanoid" id="A0A152A1V2"/>
<dbReference type="Proteomes" id="UP000076078">
    <property type="component" value="Unassembled WGS sequence"/>
</dbReference>
<evidence type="ECO:0000313" key="4">
    <source>
        <dbReference type="Proteomes" id="UP000076078"/>
    </source>
</evidence>
<dbReference type="InterPro" id="IPR011990">
    <property type="entry name" value="TPR-like_helical_dom_sf"/>
</dbReference>
<dbReference type="STRING" id="361077.A0A152A1V2"/>